<sequence>MMGHLLSSRVRLTGWATRAELLRRLGETDAAADAHREALLLTANEVEAAFLERRLREVH</sequence>
<dbReference type="Proteomes" id="UP001501079">
    <property type="component" value="Unassembled WGS sequence"/>
</dbReference>
<keyword evidence="2" id="KW-1185">Reference proteome</keyword>
<accession>A0ABP7ZZ65</accession>
<dbReference type="EMBL" id="BAABBW010000002">
    <property type="protein sequence ID" value="GAA4173720.1"/>
    <property type="molecule type" value="Genomic_DNA"/>
</dbReference>
<evidence type="ECO:0000313" key="1">
    <source>
        <dbReference type="EMBL" id="GAA4173720.1"/>
    </source>
</evidence>
<organism evidence="1 2">
    <name type="scientific">Gryllotalpicola koreensis</name>
    <dbReference type="NCBI Taxonomy" id="993086"/>
    <lineage>
        <taxon>Bacteria</taxon>
        <taxon>Bacillati</taxon>
        <taxon>Actinomycetota</taxon>
        <taxon>Actinomycetes</taxon>
        <taxon>Micrococcales</taxon>
        <taxon>Microbacteriaceae</taxon>
        <taxon>Gryllotalpicola</taxon>
    </lineage>
</organism>
<name>A0ABP7ZZ65_9MICO</name>
<protein>
    <submittedName>
        <fullName evidence="1">Uncharacterized protein</fullName>
    </submittedName>
</protein>
<comment type="caution">
    <text evidence="1">The sequence shown here is derived from an EMBL/GenBank/DDBJ whole genome shotgun (WGS) entry which is preliminary data.</text>
</comment>
<proteinExistence type="predicted"/>
<reference evidence="2" key="1">
    <citation type="journal article" date="2019" name="Int. J. Syst. Evol. Microbiol.">
        <title>The Global Catalogue of Microorganisms (GCM) 10K type strain sequencing project: providing services to taxonomists for standard genome sequencing and annotation.</title>
        <authorList>
            <consortium name="The Broad Institute Genomics Platform"/>
            <consortium name="The Broad Institute Genome Sequencing Center for Infectious Disease"/>
            <person name="Wu L."/>
            <person name="Ma J."/>
        </authorList>
    </citation>
    <scope>NUCLEOTIDE SEQUENCE [LARGE SCALE GENOMIC DNA]</scope>
    <source>
        <strain evidence="2">JCM 17591</strain>
    </source>
</reference>
<evidence type="ECO:0000313" key="2">
    <source>
        <dbReference type="Proteomes" id="UP001501079"/>
    </source>
</evidence>
<gene>
    <name evidence="1" type="ORF">GCM10022287_16530</name>
</gene>